<organism evidence="2 3">
    <name type="scientific">Sclerotinia borealis (strain F-4128)</name>
    <dbReference type="NCBI Taxonomy" id="1432307"/>
    <lineage>
        <taxon>Eukaryota</taxon>
        <taxon>Fungi</taxon>
        <taxon>Dikarya</taxon>
        <taxon>Ascomycota</taxon>
        <taxon>Pezizomycotina</taxon>
        <taxon>Leotiomycetes</taxon>
        <taxon>Helotiales</taxon>
        <taxon>Sclerotiniaceae</taxon>
        <taxon>Sclerotinia</taxon>
    </lineage>
</organism>
<feature type="compositionally biased region" description="Basic and acidic residues" evidence="1">
    <location>
        <begin position="255"/>
        <end position="268"/>
    </location>
</feature>
<feature type="region of interest" description="Disordered" evidence="1">
    <location>
        <begin position="241"/>
        <end position="367"/>
    </location>
</feature>
<dbReference type="Proteomes" id="UP000019487">
    <property type="component" value="Unassembled WGS sequence"/>
</dbReference>
<dbReference type="HOGENOM" id="CLU_652391_0_0_1"/>
<dbReference type="EMBL" id="AYSA01000085">
    <property type="protein sequence ID" value="ESZ97493.1"/>
    <property type="molecule type" value="Genomic_DNA"/>
</dbReference>
<gene>
    <name evidence="2" type="ORF">SBOR_2182</name>
</gene>
<comment type="caution">
    <text evidence="2">The sequence shown here is derived from an EMBL/GenBank/DDBJ whole genome shotgun (WGS) entry which is preliminary data.</text>
</comment>
<feature type="compositionally biased region" description="Basic and acidic residues" evidence="1">
    <location>
        <begin position="379"/>
        <end position="391"/>
    </location>
</feature>
<evidence type="ECO:0000256" key="1">
    <source>
        <dbReference type="SAM" id="MobiDB-lite"/>
    </source>
</evidence>
<evidence type="ECO:0000313" key="3">
    <source>
        <dbReference type="Proteomes" id="UP000019487"/>
    </source>
</evidence>
<protein>
    <submittedName>
        <fullName evidence="2">Uncharacterized protein</fullName>
    </submittedName>
</protein>
<reference evidence="2 3" key="1">
    <citation type="journal article" date="2014" name="Genome Announc.">
        <title>Draft genome sequence of Sclerotinia borealis, a psychrophilic plant pathogenic fungus.</title>
        <authorList>
            <person name="Mardanov A.V."/>
            <person name="Beletsky A.V."/>
            <person name="Kadnikov V.V."/>
            <person name="Ignatov A.N."/>
            <person name="Ravin N.V."/>
        </authorList>
    </citation>
    <scope>NUCLEOTIDE SEQUENCE [LARGE SCALE GENOMIC DNA]</scope>
    <source>
        <strain evidence="3">F-4157</strain>
    </source>
</reference>
<evidence type="ECO:0000313" key="2">
    <source>
        <dbReference type="EMBL" id="ESZ97493.1"/>
    </source>
</evidence>
<accession>W9CN81</accession>
<dbReference type="AlphaFoldDB" id="W9CN81"/>
<proteinExistence type="predicted"/>
<feature type="compositionally biased region" description="Low complexity" evidence="1">
    <location>
        <begin position="330"/>
        <end position="363"/>
    </location>
</feature>
<keyword evidence="3" id="KW-1185">Reference proteome</keyword>
<dbReference type="OrthoDB" id="3538355at2759"/>
<name>W9CN81_SCLBF</name>
<sequence length="421" mass="46947">MPSIHPEKFSSNRKYEVYTNTYPIAPGLVLVGWYIKMTTLKSSLLNIQNSEDATAIEATQELVLKRGGQHIRIGKHGILLMSGILYDYQRMKSPTDEDFGSETRSKDRRVLTKKVGIVRGCQITDFRETFERLQISEEMKKDHTKYINLVARNLIQTGCLEWPRYLAACKRPSVFDRKTIETERAISPKPSRRPHSYDCCKEYNEIPPIQQDKVPSAAPKSQKTTAQITPQAPAPLTLENLNVVSGGPKTQIGPRTERSKRPGPDIERIHHHGVQTMSPTDGNSDIEAPPTKKPHARGARSIPFYGEDADPGTKPRFPSPWCDMNFAHKPSPSSGYPPSSDSRLGPSVASSTSKSSHASSSSKLKARFNLSVFDRDIHVLHGPGRTHDKSASGDGYETEFNIKVRRPKKQPQPAHTTGVAF</sequence>
<feature type="region of interest" description="Disordered" evidence="1">
    <location>
        <begin position="379"/>
        <end position="421"/>
    </location>
</feature>